<dbReference type="SMART" id="SM00388">
    <property type="entry name" value="HisKA"/>
    <property type="match status" value="1"/>
</dbReference>
<dbReference type="Gene3D" id="6.10.340.10">
    <property type="match status" value="1"/>
</dbReference>
<dbReference type="SMART" id="SM00387">
    <property type="entry name" value="HATPase_c"/>
    <property type="match status" value="1"/>
</dbReference>
<dbReference type="CDD" id="cd06225">
    <property type="entry name" value="HAMP"/>
    <property type="match status" value="1"/>
</dbReference>
<evidence type="ECO:0000313" key="16">
    <source>
        <dbReference type="Proteomes" id="UP000002417"/>
    </source>
</evidence>
<dbReference type="PANTHER" id="PTHR45436">
    <property type="entry name" value="SENSOR HISTIDINE KINASE YKOH"/>
    <property type="match status" value="1"/>
</dbReference>
<dbReference type="InterPro" id="IPR003594">
    <property type="entry name" value="HATPase_dom"/>
</dbReference>
<evidence type="ECO:0000256" key="9">
    <source>
        <dbReference type="ARBA" id="ARBA00023012"/>
    </source>
</evidence>
<dbReference type="InterPro" id="IPR036097">
    <property type="entry name" value="HisK_dim/P_sf"/>
</dbReference>
<keyword evidence="9" id="KW-0902">Two-component regulatory system</keyword>
<keyword evidence="7 15" id="KW-0418">Kinase</keyword>
<dbReference type="KEGG" id="xau:Xaut_1804"/>
<dbReference type="Pfam" id="PF00512">
    <property type="entry name" value="HisKA"/>
    <property type="match status" value="1"/>
</dbReference>
<comment type="catalytic activity">
    <reaction evidence="1">
        <text>ATP + protein L-histidine = ADP + protein N-phospho-L-histidine.</text>
        <dbReference type="EC" id="2.7.13.3"/>
    </reaction>
</comment>
<dbReference type="GO" id="GO:0005886">
    <property type="term" value="C:plasma membrane"/>
    <property type="evidence" value="ECO:0007669"/>
    <property type="project" value="TreeGrafter"/>
</dbReference>
<accession>A7IGA6</accession>
<dbReference type="Pfam" id="PF02518">
    <property type="entry name" value="HATPase_c"/>
    <property type="match status" value="1"/>
</dbReference>
<evidence type="ECO:0000256" key="1">
    <source>
        <dbReference type="ARBA" id="ARBA00000085"/>
    </source>
</evidence>
<dbReference type="SUPFAM" id="SSF55874">
    <property type="entry name" value="ATPase domain of HSP90 chaperone/DNA topoisomerase II/histidine kinase"/>
    <property type="match status" value="1"/>
</dbReference>
<evidence type="ECO:0000256" key="7">
    <source>
        <dbReference type="ARBA" id="ARBA00022777"/>
    </source>
</evidence>
<dbReference type="GO" id="GO:0000155">
    <property type="term" value="F:phosphorelay sensor kinase activity"/>
    <property type="evidence" value="ECO:0007669"/>
    <property type="project" value="InterPro"/>
</dbReference>
<organism evidence="15 16">
    <name type="scientific">Xanthobacter autotrophicus (strain ATCC BAA-1158 / Py2)</name>
    <dbReference type="NCBI Taxonomy" id="78245"/>
    <lineage>
        <taxon>Bacteria</taxon>
        <taxon>Pseudomonadati</taxon>
        <taxon>Pseudomonadota</taxon>
        <taxon>Alphaproteobacteria</taxon>
        <taxon>Hyphomicrobiales</taxon>
        <taxon>Xanthobacteraceae</taxon>
        <taxon>Xanthobacter</taxon>
    </lineage>
</organism>
<proteinExistence type="predicted"/>
<feature type="domain" description="HAMP" evidence="14">
    <location>
        <begin position="213"/>
        <end position="265"/>
    </location>
</feature>
<gene>
    <name evidence="15" type="ordered locus">Xaut_1804</name>
</gene>
<dbReference type="InterPro" id="IPR003661">
    <property type="entry name" value="HisK_dim/P_dom"/>
</dbReference>
<dbReference type="SMART" id="SM00304">
    <property type="entry name" value="HAMP"/>
    <property type="match status" value="1"/>
</dbReference>
<sequence>MRSIRFKLAALSGAAAAFAILAAAGVLLAAGAADRALEATVSAQQRLDLLTEISARLSDFGLAAVAVAESPGAEMGRADLGRMEEAGARVAAVLEAATLRAAETAPALETGARPRERMLAHLRADFTVLDRQISGAVADADARSRGDRVRGALNGFAASAGPTLSLLVDSERRAVTSAREEALDLSFRLRVGAVALAALVLVAAVILYRALARPLLTRLREMDRAAAAIGRGDLDTRLSIGPRDELGVLTARFNRMAARLGRRERQVVEDRAVLEKTISERTADLTAANARLAAIDASRRRFFTDVSHELRTPLTVIIGECDVTQRAPAIPEELSRTVLATIRKRAGRLHRRIEDLLRVARSESGEIELVFQDVPLLPLLADAVAGFETVARRQGVSLTLEADPPGPLVHADREWLRQVVEGLIDNALRHGGKVTRIALAVATVAGAGGAVVDEITVSDDGRGIPPEARAALFKRFERGERFGDGAGFGLGLALAEWVVTRHGGRITLEEGEGGGTRVVIALPRPQAHPEVVATQGA</sequence>
<evidence type="ECO:0000259" key="13">
    <source>
        <dbReference type="PROSITE" id="PS50109"/>
    </source>
</evidence>
<dbReference type="EC" id="2.7.13.3" evidence="3"/>
<evidence type="ECO:0000256" key="10">
    <source>
        <dbReference type="ARBA" id="ARBA00023136"/>
    </source>
</evidence>
<dbReference type="InterPro" id="IPR036890">
    <property type="entry name" value="HATPase_C_sf"/>
</dbReference>
<comment type="subcellular location">
    <subcellularLocation>
        <location evidence="2">Membrane</location>
    </subcellularLocation>
</comment>
<reference evidence="15 16" key="1">
    <citation type="submission" date="2007-07" db="EMBL/GenBank/DDBJ databases">
        <title>Complete sequence of chromosome of Xanthobacter autotrophicus Py2.</title>
        <authorList>
            <consortium name="US DOE Joint Genome Institute"/>
            <person name="Copeland A."/>
            <person name="Lucas S."/>
            <person name="Lapidus A."/>
            <person name="Barry K."/>
            <person name="Glavina del Rio T."/>
            <person name="Hammon N."/>
            <person name="Israni S."/>
            <person name="Dalin E."/>
            <person name="Tice H."/>
            <person name="Pitluck S."/>
            <person name="Sims D."/>
            <person name="Brettin T."/>
            <person name="Bruce D."/>
            <person name="Detter J.C."/>
            <person name="Han C."/>
            <person name="Tapia R."/>
            <person name="Brainard J."/>
            <person name="Schmutz J."/>
            <person name="Larimer F."/>
            <person name="Land M."/>
            <person name="Hauser L."/>
            <person name="Kyrpides N."/>
            <person name="Kim E."/>
            <person name="Ensigns S.A."/>
            <person name="Richardson P."/>
        </authorList>
    </citation>
    <scope>NUCLEOTIDE SEQUENCE [LARGE SCALE GENOMIC DNA]</scope>
    <source>
        <strain evidence="16">ATCC BAA-1158 / Py2</strain>
    </source>
</reference>
<feature type="domain" description="Histidine kinase" evidence="13">
    <location>
        <begin position="305"/>
        <end position="526"/>
    </location>
</feature>
<feature type="transmembrane region" description="Helical" evidence="11">
    <location>
        <begin position="191"/>
        <end position="212"/>
    </location>
</feature>
<keyword evidence="8 11" id="KW-1133">Transmembrane helix</keyword>
<evidence type="ECO:0000256" key="12">
    <source>
        <dbReference type="SAM" id="SignalP"/>
    </source>
</evidence>
<evidence type="ECO:0000256" key="2">
    <source>
        <dbReference type="ARBA" id="ARBA00004370"/>
    </source>
</evidence>
<keyword evidence="16" id="KW-1185">Reference proteome</keyword>
<evidence type="ECO:0000256" key="4">
    <source>
        <dbReference type="ARBA" id="ARBA00022553"/>
    </source>
</evidence>
<dbReference type="PROSITE" id="PS50885">
    <property type="entry name" value="HAMP"/>
    <property type="match status" value="1"/>
</dbReference>
<dbReference type="Pfam" id="PF00672">
    <property type="entry name" value="HAMP"/>
    <property type="match status" value="1"/>
</dbReference>
<dbReference type="CDD" id="cd00082">
    <property type="entry name" value="HisKA"/>
    <property type="match status" value="1"/>
</dbReference>
<dbReference type="HOGENOM" id="CLU_000445_89_6_5"/>
<dbReference type="CDD" id="cd00075">
    <property type="entry name" value="HATPase"/>
    <property type="match status" value="1"/>
</dbReference>
<dbReference type="eggNOG" id="COG2205">
    <property type="taxonomic scope" value="Bacteria"/>
</dbReference>
<dbReference type="EMBL" id="CP000781">
    <property type="protein sequence ID" value="ABS67049.1"/>
    <property type="molecule type" value="Genomic_DNA"/>
</dbReference>
<keyword evidence="4" id="KW-0597">Phosphoprotein</keyword>
<dbReference type="Proteomes" id="UP000002417">
    <property type="component" value="Chromosome"/>
</dbReference>
<dbReference type="PROSITE" id="PS50109">
    <property type="entry name" value="HIS_KIN"/>
    <property type="match status" value="1"/>
</dbReference>
<evidence type="ECO:0000313" key="15">
    <source>
        <dbReference type="EMBL" id="ABS67049.1"/>
    </source>
</evidence>
<dbReference type="InterPro" id="IPR003660">
    <property type="entry name" value="HAMP_dom"/>
</dbReference>
<keyword evidence="12" id="KW-0732">Signal</keyword>
<dbReference type="InterPro" id="IPR050428">
    <property type="entry name" value="TCS_sensor_his_kinase"/>
</dbReference>
<feature type="chain" id="PRO_5002707872" description="histidine kinase" evidence="12">
    <location>
        <begin position="30"/>
        <end position="537"/>
    </location>
</feature>
<dbReference type="STRING" id="78245.Xaut_1804"/>
<dbReference type="SUPFAM" id="SSF158472">
    <property type="entry name" value="HAMP domain-like"/>
    <property type="match status" value="1"/>
</dbReference>
<dbReference type="AlphaFoldDB" id="A7IGA6"/>
<dbReference type="PhylomeDB" id="A7IGA6"/>
<evidence type="ECO:0000256" key="11">
    <source>
        <dbReference type="SAM" id="Phobius"/>
    </source>
</evidence>
<dbReference type="OrthoDB" id="9815202at2"/>
<evidence type="ECO:0000256" key="5">
    <source>
        <dbReference type="ARBA" id="ARBA00022679"/>
    </source>
</evidence>
<evidence type="ECO:0000259" key="14">
    <source>
        <dbReference type="PROSITE" id="PS50885"/>
    </source>
</evidence>
<keyword evidence="10 11" id="KW-0472">Membrane</keyword>
<dbReference type="InterPro" id="IPR005467">
    <property type="entry name" value="His_kinase_dom"/>
</dbReference>
<feature type="signal peptide" evidence="12">
    <location>
        <begin position="1"/>
        <end position="29"/>
    </location>
</feature>
<name>A7IGA6_XANP2</name>
<dbReference type="SUPFAM" id="SSF47384">
    <property type="entry name" value="Homodimeric domain of signal transducing histidine kinase"/>
    <property type="match status" value="1"/>
</dbReference>
<evidence type="ECO:0000256" key="8">
    <source>
        <dbReference type="ARBA" id="ARBA00022989"/>
    </source>
</evidence>
<dbReference type="PANTHER" id="PTHR45436:SF8">
    <property type="entry name" value="HISTIDINE KINASE"/>
    <property type="match status" value="1"/>
</dbReference>
<protein>
    <recommendedName>
        <fullName evidence="3">histidine kinase</fullName>
        <ecNumber evidence="3">2.7.13.3</ecNumber>
    </recommendedName>
</protein>
<dbReference type="Gene3D" id="1.10.287.130">
    <property type="match status" value="1"/>
</dbReference>
<dbReference type="Gene3D" id="3.30.565.10">
    <property type="entry name" value="Histidine kinase-like ATPase, C-terminal domain"/>
    <property type="match status" value="1"/>
</dbReference>
<keyword evidence="6 11" id="KW-0812">Transmembrane</keyword>
<keyword evidence="5" id="KW-0808">Transferase</keyword>
<dbReference type="InterPro" id="IPR004358">
    <property type="entry name" value="Sig_transdc_His_kin-like_C"/>
</dbReference>
<dbReference type="PRINTS" id="PR00344">
    <property type="entry name" value="BCTRLSENSOR"/>
</dbReference>
<evidence type="ECO:0000256" key="6">
    <source>
        <dbReference type="ARBA" id="ARBA00022692"/>
    </source>
</evidence>
<evidence type="ECO:0000256" key="3">
    <source>
        <dbReference type="ARBA" id="ARBA00012438"/>
    </source>
</evidence>